<feature type="transmembrane region" description="Helical" evidence="1">
    <location>
        <begin position="103"/>
        <end position="121"/>
    </location>
</feature>
<name>A0A1G8IDG2_9GAMM</name>
<evidence type="ECO:0000313" key="2">
    <source>
        <dbReference type="EMBL" id="SDI17058.1"/>
    </source>
</evidence>
<reference evidence="2 3" key="1">
    <citation type="submission" date="2016-10" db="EMBL/GenBank/DDBJ databases">
        <authorList>
            <person name="de Groot N.N."/>
        </authorList>
    </citation>
    <scope>NUCLEOTIDE SEQUENCE [LARGE SCALE GENOMIC DNA]</scope>
    <source>
        <strain evidence="2 3">LMG 18387</strain>
    </source>
</reference>
<keyword evidence="1" id="KW-0812">Transmembrane</keyword>
<keyword evidence="1" id="KW-0472">Membrane</keyword>
<evidence type="ECO:0000313" key="3">
    <source>
        <dbReference type="Proteomes" id="UP000198606"/>
    </source>
</evidence>
<sequence length="125" mass="13907">MPDTPRFFMHFAIAMAAYAIAVLISVLLLATLPEGGLRTLCALLPVAPLFAVAATVVRQVRQLDELARSIHFEALAMAFVGTALLTFSYGFLETAGFPRLSMFFVWPLLASLWALGTWIAWRRYR</sequence>
<protein>
    <submittedName>
        <fullName evidence="2">Uncharacterized protein</fullName>
    </submittedName>
</protein>
<evidence type="ECO:0000256" key="1">
    <source>
        <dbReference type="SAM" id="Phobius"/>
    </source>
</evidence>
<feature type="transmembrane region" description="Helical" evidence="1">
    <location>
        <begin position="7"/>
        <end position="30"/>
    </location>
</feature>
<gene>
    <name evidence="2" type="ORF">SAMN05216588_11264</name>
</gene>
<dbReference type="RefSeq" id="WP_084307208.1">
    <property type="nucleotide sequence ID" value="NZ_FNDG01000012.1"/>
</dbReference>
<accession>A0A1G8IDG2</accession>
<feature type="transmembrane region" description="Helical" evidence="1">
    <location>
        <begin position="36"/>
        <end position="57"/>
    </location>
</feature>
<feature type="transmembrane region" description="Helical" evidence="1">
    <location>
        <begin position="69"/>
        <end position="91"/>
    </location>
</feature>
<proteinExistence type="predicted"/>
<organism evidence="2 3">
    <name type="scientific">Phytopseudomonas flavescens</name>
    <dbReference type="NCBI Taxonomy" id="29435"/>
    <lineage>
        <taxon>Bacteria</taxon>
        <taxon>Pseudomonadati</taxon>
        <taxon>Pseudomonadota</taxon>
        <taxon>Gammaproteobacteria</taxon>
        <taxon>Pseudomonadales</taxon>
        <taxon>Pseudomonadaceae</taxon>
        <taxon>Phytopseudomonas</taxon>
    </lineage>
</organism>
<dbReference type="EMBL" id="FNDG01000012">
    <property type="protein sequence ID" value="SDI17058.1"/>
    <property type="molecule type" value="Genomic_DNA"/>
</dbReference>
<keyword evidence="1" id="KW-1133">Transmembrane helix</keyword>
<dbReference type="Proteomes" id="UP000198606">
    <property type="component" value="Unassembled WGS sequence"/>
</dbReference>
<dbReference type="STRING" id="29435.SAMN05216588_11264"/>
<dbReference type="AlphaFoldDB" id="A0A1G8IDG2"/>